<dbReference type="InterPro" id="IPR002052">
    <property type="entry name" value="DNA_methylase_N6_adenine_CS"/>
</dbReference>
<evidence type="ECO:0000256" key="3">
    <source>
        <dbReference type="ARBA" id="ARBA00022679"/>
    </source>
</evidence>
<dbReference type="InterPro" id="IPR002295">
    <property type="entry name" value="N4/N6-MTase_EcoPI_Mod-like"/>
</dbReference>
<keyword evidence="3 6" id="KW-0808">Transferase</keyword>
<dbReference type="GO" id="GO:0008170">
    <property type="term" value="F:N-methyltransferase activity"/>
    <property type="evidence" value="ECO:0007669"/>
    <property type="project" value="InterPro"/>
</dbReference>
<dbReference type="AlphaFoldDB" id="H5SFN2"/>
<dbReference type="PRINTS" id="PR00506">
    <property type="entry name" value="D21N6MTFRASE"/>
</dbReference>
<keyword evidence="4" id="KW-0949">S-adenosyl-L-methionine</keyword>
<proteinExistence type="inferred from homology"/>
<dbReference type="PROSITE" id="PS00092">
    <property type="entry name" value="N6_MTASE"/>
    <property type="match status" value="1"/>
</dbReference>
<keyword evidence="2 6" id="KW-0489">Methyltransferase</keyword>
<gene>
    <name evidence="6" type="ORF">HGMM_F22C05C14</name>
</gene>
<dbReference type="InterPro" id="IPR029063">
    <property type="entry name" value="SAM-dependent_MTases_sf"/>
</dbReference>
<protein>
    <submittedName>
        <fullName evidence="6">Site-specific DNA-methyltransferase (Adenine-specific)</fullName>
    </submittedName>
</protein>
<accession>H5SFN2</accession>
<dbReference type="GO" id="GO:0032259">
    <property type="term" value="P:methylation"/>
    <property type="evidence" value="ECO:0007669"/>
    <property type="project" value="UniProtKB-KW"/>
</dbReference>
<dbReference type="Pfam" id="PF01555">
    <property type="entry name" value="N6_N4_Mtase"/>
    <property type="match status" value="1"/>
</dbReference>
<dbReference type="GO" id="GO:0003677">
    <property type="term" value="F:DNA binding"/>
    <property type="evidence" value="ECO:0007669"/>
    <property type="project" value="InterPro"/>
</dbReference>
<reference evidence="6" key="1">
    <citation type="journal article" date="2005" name="Environ. Microbiol.">
        <title>Genetic and functional properties of uncultivated thermophilic crenarchaeotes from a subsurface gold mine as revealed by analysis of genome fragments.</title>
        <authorList>
            <person name="Nunoura T."/>
            <person name="Hirayama H."/>
            <person name="Takami H."/>
            <person name="Oida H."/>
            <person name="Nishi S."/>
            <person name="Shimamura S."/>
            <person name="Suzuki Y."/>
            <person name="Inagaki F."/>
            <person name="Takai K."/>
            <person name="Nealson K.H."/>
            <person name="Horikoshi K."/>
        </authorList>
    </citation>
    <scope>NUCLEOTIDE SEQUENCE</scope>
</reference>
<dbReference type="PANTHER" id="PTHR13370:SF3">
    <property type="entry name" value="TRNA (GUANINE(10)-N2)-METHYLTRANSFERASE HOMOLOG"/>
    <property type="match status" value="1"/>
</dbReference>
<name>H5SFN2_9CHLR</name>
<dbReference type="SUPFAM" id="SSF53335">
    <property type="entry name" value="S-adenosyl-L-methionine-dependent methyltransferases"/>
    <property type="match status" value="1"/>
</dbReference>
<evidence type="ECO:0000313" key="6">
    <source>
        <dbReference type="EMBL" id="BAL54968.1"/>
    </source>
</evidence>
<dbReference type="EMBL" id="AP011705">
    <property type="protein sequence ID" value="BAL54968.1"/>
    <property type="molecule type" value="Genomic_DNA"/>
</dbReference>
<organism evidence="6">
    <name type="scientific">uncultured Chloroflexota bacterium</name>
    <dbReference type="NCBI Taxonomy" id="166587"/>
    <lineage>
        <taxon>Bacteria</taxon>
        <taxon>Bacillati</taxon>
        <taxon>Chloroflexota</taxon>
        <taxon>environmental samples</taxon>
    </lineage>
</organism>
<evidence type="ECO:0000256" key="2">
    <source>
        <dbReference type="ARBA" id="ARBA00022603"/>
    </source>
</evidence>
<evidence type="ECO:0000259" key="5">
    <source>
        <dbReference type="Pfam" id="PF01555"/>
    </source>
</evidence>
<evidence type="ECO:0000256" key="1">
    <source>
        <dbReference type="ARBA" id="ARBA00006594"/>
    </source>
</evidence>
<dbReference type="REBASE" id="416960">
    <property type="entry name" value="M.UchJFFORF2P"/>
</dbReference>
<dbReference type="Gene3D" id="3.40.50.150">
    <property type="entry name" value="Vaccinia Virus protein VP39"/>
    <property type="match status" value="1"/>
</dbReference>
<evidence type="ECO:0000256" key="4">
    <source>
        <dbReference type="ARBA" id="ARBA00022691"/>
    </source>
</evidence>
<sequence length="647" mass="75042">MTQWGPDNPHPLSRMKTELVWEGKYDEYGNRRPVRLPASPLPLQRIETIDQPRDARKAQARQLGLPFSEEEFHQQAHRDDWRNMLIWGDNKLVMAALLEQFRGKIDLIYIDPPFDVGADFTMQIPIGEEGDAVEKEQSILEAVAYRDTWGKGTDSYLHMMYERLTLMRELLSERGSIYVHCDWRVNSLIRLLMDEIFGGDRFQREIIWVMSAASGYKGMVQNYVRGHETILYYNRRDDATFNKLYLPYSKEQLERFSGIDESGRRYKVITKTRRIYLDEAKGVPLSDVWTDIANFQTVVNSPEIVGYNTQKPEALLERIIRASSNEGDLVADFFCGSGTTLAVAEKLGRRWIGVDLGRYAIHVTRKRLIQVQRELHAAGKPYRSFDVYNLGRYERQWWQLERLKGADDEHRRIVLQFYKAALLENPPHPLLHGKKGPAYIHVDQIDSIFTYEELRAVAEAVHSVGGRELHCLAWEFEMELALKKQALEAETGVAIRLKYIPREIMEPNRTEVQFFEAGALEARVIWNAEARLQHSKAGLQQSKKVDVELVHFTPALAEAPEAELAALRERAVRSPFDFIDFWAVDFDYSPDKPFEHHWQDFRTRKDRSLKTRSDLGWQYETPGKHQIAVKVIDVFGVDTTIVLDVEV</sequence>
<reference evidence="6" key="2">
    <citation type="journal article" date="2012" name="PLoS ONE">
        <title>A Deeply Branching Thermophilic Bacterium with an Ancient Acetyl-CoA Pathway Dominates a Subsurface Ecosystem.</title>
        <authorList>
            <person name="Takami H."/>
            <person name="Noguchi H."/>
            <person name="Takaki Y."/>
            <person name="Uchiyama I."/>
            <person name="Toyoda A."/>
            <person name="Nishi S."/>
            <person name="Chee G.-J."/>
            <person name="Arai W."/>
            <person name="Nunoura T."/>
            <person name="Itoh T."/>
            <person name="Hattori M."/>
            <person name="Takai K."/>
        </authorList>
    </citation>
    <scope>NUCLEOTIDE SEQUENCE</scope>
</reference>
<dbReference type="InterPro" id="IPR002941">
    <property type="entry name" value="DNA_methylase_N4/N6"/>
</dbReference>
<feature type="domain" description="DNA methylase N-4/N-6" evidence="5">
    <location>
        <begin position="105"/>
        <end position="363"/>
    </location>
</feature>
<dbReference type="PANTHER" id="PTHR13370">
    <property type="entry name" value="RNA METHYLASE-RELATED"/>
    <property type="match status" value="1"/>
</dbReference>
<dbReference type="GO" id="GO:0005737">
    <property type="term" value="C:cytoplasm"/>
    <property type="evidence" value="ECO:0007669"/>
    <property type="project" value="TreeGrafter"/>
</dbReference>
<comment type="similarity">
    <text evidence="1">Belongs to the N(4)/N(6)-methyltransferase family.</text>
</comment>